<evidence type="ECO:0000256" key="2">
    <source>
        <dbReference type="ARBA" id="ARBA00022475"/>
    </source>
</evidence>
<dbReference type="Proteomes" id="UP000049127">
    <property type="component" value="Unassembled WGS sequence"/>
</dbReference>
<accession>A0A0C7GC62</accession>
<evidence type="ECO:0000259" key="8">
    <source>
        <dbReference type="Pfam" id="PF06738"/>
    </source>
</evidence>
<dbReference type="InterPro" id="IPR010619">
    <property type="entry name" value="ThrE-like_N"/>
</dbReference>
<evidence type="ECO:0000256" key="6">
    <source>
        <dbReference type="ARBA" id="ARBA00034125"/>
    </source>
</evidence>
<gene>
    <name evidence="9" type="primary">yjjP</name>
    <name evidence="9" type="ORF">R28058_29161</name>
</gene>
<evidence type="ECO:0000313" key="10">
    <source>
        <dbReference type="Proteomes" id="UP000049127"/>
    </source>
</evidence>
<evidence type="ECO:0000256" key="5">
    <source>
        <dbReference type="ARBA" id="ARBA00023136"/>
    </source>
</evidence>
<evidence type="ECO:0000256" key="7">
    <source>
        <dbReference type="SAM" id="Phobius"/>
    </source>
</evidence>
<evidence type="ECO:0000313" key="9">
    <source>
        <dbReference type="EMBL" id="CEQ05199.1"/>
    </source>
</evidence>
<dbReference type="GO" id="GO:0022857">
    <property type="term" value="F:transmembrane transporter activity"/>
    <property type="evidence" value="ECO:0007669"/>
    <property type="project" value="InterPro"/>
</dbReference>
<dbReference type="AlphaFoldDB" id="A0A0C7GC62"/>
<feature type="transmembrane region" description="Helical" evidence="7">
    <location>
        <begin position="137"/>
        <end position="162"/>
    </location>
</feature>
<sequence length="263" mass="28772">MDIELKQDQERKKNLFRLALFTGELMLRNGAETYRVEDTVLRICNSRGYQHVNVFTSPTVIIISDERFDGITFMKTIKNRGININKIDLLNTFSREFVSNKDLSIEDAIASLKNIEKVKSYNQWVVYIGTGLGSACFSVLLGCTLIDFIFTFITSIFAVIIYDKMFGISGIPSFATLTAAIFIAIIGTSLSSVGILSQPNTLIVGSIMPLLPGVSLIKGLRDLISGDLISGVARAFDATLTAVAIAVGVGFILEVWLRLGGVL</sequence>
<dbReference type="InterPro" id="IPR050539">
    <property type="entry name" value="ThrE_Dicarb/AminoAcid_Exp"/>
</dbReference>
<protein>
    <submittedName>
        <fullName evidence="9">Membrane protein</fullName>
    </submittedName>
</protein>
<evidence type="ECO:0000256" key="1">
    <source>
        <dbReference type="ARBA" id="ARBA00004651"/>
    </source>
</evidence>
<proteinExistence type="inferred from homology"/>
<dbReference type="EMBL" id="CEKZ01000023">
    <property type="protein sequence ID" value="CEQ05199.1"/>
    <property type="molecule type" value="Genomic_DNA"/>
</dbReference>
<dbReference type="GO" id="GO:0015744">
    <property type="term" value="P:succinate transport"/>
    <property type="evidence" value="ECO:0007669"/>
    <property type="project" value="TreeGrafter"/>
</dbReference>
<name>A0A0C7GC62_PARSO</name>
<evidence type="ECO:0000256" key="4">
    <source>
        <dbReference type="ARBA" id="ARBA00022989"/>
    </source>
</evidence>
<dbReference type="PANTHER" id="PTHR34390:SF2">
    <property type="entry name" value="SUCCINATE TRANSPORTER SUBUNIT YJJP-RELATED"/>
    <property type="match status" value="1"/>
</dbReference>
<keyword evidence="5 7" id="KW-0472">Membrane</keyword>
<feature type="transmembrane region" description="Helical" evidence="7">
    <location>
        <begin position="232"/>
        <end position="253"/>
    </location>
</feature>
<keyword evidence="3 7" id="KW-0812">Transmembrane</keyword>
<comment type="similarity">
    <text evidence="6">Belongs to the ThrE exporter (TC 2.A.79) family.</text>
</comment>
<feature type="transmembrane region" description="Helical" evidence="7">
    <location>
        <begin position="202"/>
        <end position="220"/>
    </location>
</feature>
<feature type="domain" description="Threonine/serine exporter-like N-terminal" evidence="8">
    <location>
        <begin position="18"/>
        <end position="255"/>
    </location>
</feature>
<reference evidence="9 10" key="1">
    <citation type="submission" date="2015-01" db="EMBL/GenBank/DDBJ databases">
        <authorList>
            <person name="Aslett A.Martin."/>
            <person name="De Silva Nishadi"/>
        </authorList>
    </citation>
    <scope>NUCLEOTIDE SEQUENCE [LARGE SCALE GENOMIC DNA]</scope>
    <source>
        <strain evidence="9 10">R28058</strain>
    </source>
</reference>
<comment type="subcellular location">
    <subcellularLocation>
        <location evidence="1">Cell membrane</location>
        <topology evidence="1">Multi-pass membrane protein</topology>
    </subcellularLocation>
</comment>
<evidence type="ECO:0000256" key="3">
    <source>
        <dbReference type="ARBA" id="ARBA00022692"/>
    </source>
</evidence>
<dbReference type="GO" id="GO:0005886">
    <property type="term" value="C:plasma membrane"/>
    <property type="evidence" value="ECO:0007669"/>
    <property type="project" value="UniProtKB-SubCell"/>
</dbReference>
<organism evidence="9 10">
    <name type="scientific">Paraclostridium sordellii</name>
    <name type="common">Clostridium sordellii</name>
    <dbReference type="NCBI Taxonomy" id="1505"/>
    <lineage>
        <taxon>Bacteria</taxon>
        <taxon>Bacillati</taxon>
        <taxon>Bacillota</taxon>
        <taxon>Clostridia</taxon>
        <taxon>Peptostreptococcales</taxon>
        <taxon>Peptostreptococcaceae</taxon>
        <taxon>Paraclostridium</taxon>
    </lineage>
</organism>
<keyword evidence="4 7" id="KW-1133">Transmembrane helix</keyword>
<dbReference type="PANTHER" id="PTHR34390">
    <property type="entry name" value="UPF0442 PROTEIN YJJB-RELATED"/>
    <property type="match status" value="1"/>
</dbReference>
<feature type="transmembrane region" description="Helical" evidence="7">
    <location>
        <begin position="174"/>
        <end position="196"/>
    </location>
</feature>
<dbReference type="Pfam" id="PF06738">
    <property type="entry name" value="ThrE"/>
    <property type="match status" value="1"/>
</dbReference>
<keyword evidence="2" id="KW-1003">Cell membrane</keyword>